<sequence>MIVGCVLMVIAVYSLLKRPTTGNDNGAGDCIKNFGMKFQTSSPVVRVLIFGVGLFVSPATNYLGRSKQGRERESLSRGERLISGGSER</sequence>
<reference evidence="3 4" key="1">
    <citation type="submission" date="2020-08" db="EMBL/GenBank/DDBJ databases">
        <title>Functional genomics of gut bacteria from endangered species of beetles.</title>
        <authorList>
            <person name="Carlos-Shanley C."/>
        </authorList>
    </citation>
    <scope>NUCLEOTIDE SEQUENCE [LARGE SCALE GENOMIC DNA]</scope>
    <source>
        <strain evidence="3 4">S00245</strain>
    </source>
</reference>
<evidence type="ECO:0000256" key="2">
    <source>
        <dbReference type="SAM" id="Phobius"/>
    </source>
</evidence>
<dbReference type="AlphaFoldDB" id="A0A7W7KDL5"/>
<comment type="caution">
    <text evidence="3">The sequence shown here is derived from an EMBL/GenBank/DDBJ whole genome shotgun (WGS) entry which is preliminary data.</text>
</comment>
<dbReference type="Proteomes" id="UP000555448">
    <property type="component" value="Unassembled WGS sequence"/>
</dbReference>
<gene>
    <name evidence="3" type="ORF">HNO88_003864</name>
</gene>
<keyword evidence="2" id="KW-0812">Transmembrane</keyword>
<dbReference type="EMBL" id="JACHLR010000024">
    <property type="protein sequence ID" value="MBB4860520.1"/>
    <property type="molecule type" value="Genomic_DNA"/>
</dbReference>
<keyword evidence="4" id="KW-1185">Reference proteome</keyword>
<keyword evidence="2" id="KW-1133">Transmembrane helix</keyword>
<organism evidence="3 4">
    <name type="scientific">Novosphingobium chloroacetimidivorans</name>
    <dbReference type="NCBI Taxonomy" id="1428314"/>
    <lineage>
        <taxon>Bacteria</taxon>
        <taxon>Pseudomonadati</taxon>
        <taxon>Pseudomonadota</taxon>
        <taxon>Alphaproteobacteria</taxon>
        <taxon>Sphingomonadales</taxon>
        <taxon>Sphingomonadaceae</taxon>
        <taxon>Novosphingobium</taxon>
    </lineage>
</organism>
<feature type="region of interest" description="Disordered" evidence="1">
    <location>
        <begin position="66"/>
        <end position="88"/>
    </location>
</feature>
<evidence type="ECO:0000313" key="4">
    <source>
        <dbReference type="Proteomes" id="UP000555448"/>
    </source>
</evidence>
<protein>
    <submittedName>
        <fullName evidence="3">Uncharacterized protein</fullName>
    </submittedName>
</protein>
<evidence type="ECO:0000256" key="1">
    <source>
        <dbReference type="SAM" id="MobiDB-lite"/>
    </source>
</evidence>
<name>A0A7W7KDL5_9SPHN</name>
<proteinExistence type="predicted"/>
<evidence type="ECO:0000313" key="3">
    <source>
        <dbReference type="EMBL" id="MBB4860520.1"/>
    </source>
</evidence>
<accession>A0A7W7KDL5</accession>
<feature type="compositionally biased region" description="Basic and acidic residues" evidence="1">
    <location>
        <begin position="68"/>
        <end position="88"/>
    </location>
</feature>
<feature type="transmembrane region" description="Helical" evidence="2">
    <location>
        <begin position="44"/>
        <end position="64"/>
    </location>
</feature>
<keyword evidence="2" id="KW-0472">Membrane</keyword>